<evidence type="ECO:0000313" key="2">
    <source>
        <dbReference type="EMBL" id="KZS87012.1"/>
    </source>
</evidence>
<reference evidence="2 3" key="1">
    <citation type="journal article" date="2016" name="Mol. Biol. Evol.">
        <title>Comparative Genomics of Early-Diverging Mushroom-Forming Fungi Provides Insights into the Origins of Lignocellulose Decay Capabilities.</title>
        <authorList>
            <person name="Nagy L.G."/>
            <person name="Riley R."/>
            <person name="Tritt A."/>
            <person name="Adam C."/>
            <person name="Daum C."/>
            <person name="Floudas D."/>
            <person name="Sun H."/>
            <person name="Yadav J.S."/>
            <person name="Pangilinan J."/>
            <person name="Larsson K.H."/>
            <person name="Matsuura K."/>
            <person name="Barry K."/>
            <person name="Labutti K."/>
            <person name="Kuo R."/>
            <person name="Ohm R.A."/>
            <person name="Bhattacharya S.S."/>
            <person name="Shirouzu T."/>
            <person name="Yoshinaga Y."/>
            <person name="Martin F.M."/>
            <person name="Grigoriev I.V."/>
            <person name="Hibbett D.S."/>
        </authorList>
    </citation>
    <scope>NUCLEOTIDE SEQUENCE [LARGE SCALE GENOMIC DNA]</scope>
    <source>
        <strain evidence="2 3">HHB9708</strain>
    </source>
</reference>
<accession>A0A164MTB4</accession>
<organism evidence="2 3">
    <name type="scientific">Sistotremastrum niveocremeum HHB9708</name>
    <dbReference type="NCBI Taxonomy" id="1314777"/>
    <lineage>
        <taxon>Eukaryota</taxon>
        <taxon>Fungi</taxon>
        <taxon>Dikarya</taxon>
        <taxon>Basidiomycota</taxon>
        <taxon>Agaricomycotina</taxon>
        <taxon>Agaricomycetes</taxon>
        <taxon>Sistotremastrales</taxon>
        <taxon>Sistotremastraceae</taxon>
        <taxon>Sertulicium</taxon>
        <taxon>Sertulicium niveocremeum</taxon>
    </lineage>
</organism>
<dbReference type="AlphaFoldDB" id="A0A164MTB4"/>
<name>A0A164MTB4_9AGAM</name>
<gene>
    <name evidence="2" type="ORF">SISNIDRAFT_471293</name>
</gene>
<keyword evidence="3" id="KW-1185">Reference proteome</keyword>
<dbReference type="OrthoDB" id="3238775at2759"/>
<feature type="region of interest" description="Disordered" evidence="1">
    <location>
        <begin position="422"/>
        <end position="446"/>
    </location>
</feature>
<protein>
    <submittedName>
        <fullName evidence="2">Uncharacterized protein</fullName>
    </submittedName>
</protein>
<proteinExistence type="predicted"/>
<feature type="compositionally biased region" description="Pro residues" evidence="1">
    <location>
        <begin position="436"/>
        <end position="446"/>
    </location>
</feature>
<dbReference type="EMBL" id="KV419459">
    <property type="protein sequence ID" value="KZS87012.1"/>
    <property type="molecule type" value="Genomic_DNA"/>
</dbReference>
<evidence type="ECO:0000313" key="3">
    <source>
        <dbReference type="Proteomes" id="UP000076722"/>
    </source>
</evidence>
<sequence>MYWLGSPWVGSGFAQTFDPDPQPRVGTAMGFGGSGSGRVGSGPNDPTLPNTIAVVVVYHARPCIDTLPSDSARIRFPDCTLCLPNTLSELTMTTAAKPHYSGQHHDLHNVPSASPHRVTITDEMRRAIGSSGCSAPPIDTIAAPSATRLPSSYTLESPSSSDDSVTVVSPPFISSDATFRPVPYVKSKRAPQRKSVSPVPEQKIKTITAYIDVAAPVLPLTGIKRTAAKKPKATKPQLTRHAPITIRVGETLQEILADIASVLKVKVDDIDEDRLQWKWEVPANSKGKPFANVIGMKALMAEIEGTKKTSLIIEMDKPVAVGNRSEGLDIYGEEPEAKKVRLEEERSTISLQLAELYPVGHCKQHPEISCYEHPDSGLHFDLGGNTARRKYWANAIIANKATLQLSPTSSFFAADQAIKPKRGQAATMTPTAPSHTVPPPAPPAPGQYPPYPPYPYAFYPPPNYPNYPMPDSANADVRSSSPGPTLDSLEEWAAAVGLDDGQVEKLRDLGYEPGERQSLSQVPPEEWKAVGFKYFEWNKVLKLVKAYKKGSNTM</sequence>
<dbReference type="Proteomes" id="UP000076722">
    <property type="component" value="Unassembled WGS sequence"/>
</dbReference>
<evidence type="ECO:0000256" key="1">
    <source>
        <dbReference type="SAM" id="MobiDB-lite"/>
    </source>
</evidence>